<dbReference type="PRINTS" id="PR00472">
    <property type="entry name" value="CASNKINASEII"/>
</dbReference>
<accession>A0A1D2VL05</accession>
<dbReference type="GO" id="GO:0005654">
    <property type="term" value="C:nucleoplasm"/>
    <property type="evidence" value="ECO:0007669"/>
    <property type="project" value="UniProtKB-ARBA"/>
</dbReference>
<dbReference type="GO" id="GO:0006356">
    <property type="term" value="P:regulation of transcription by RNA polymerase I"/>
    <property type="evidence" value="ECO:0007669"/>
    <property type="project" value="EnsemblFungi"/>
</dbReference>
<dbReference type="InterPro" id="IPR035991">
    <property type="entry name" value="Casein_kinase_II_beta-like"/>
</dbReference>
<dbReference type="InParanoid" id="A0A1D2VL05"/>
<dbReference type="GO" id="GO:0016301">
    <property type="term" value="F:kinase activity"/>
    <property type="evidence" value="ECO:0007669"/>
    <property type="project" value="UniProtKB-KW"/>
</dbReference>
<feature type="region of interest" description="Disordered" evidence="4">
    <location>
        <begin position="237"/>
        <end position="270"/>
    </location>
</feature>
<dbReference type="InterPro" id="IPR000704">
    <property type="entry name" value="Casein_kinase_II_reg-sub"/>
</dbReference>
<reference evidence="6" key="1">
    <citation type="submission" date="2016-05" db="EMBL/GenBank/DDBJ databases">
        <title>Comparative genomics of biotechnologically important yeasts.</title>
        <authorList>
            <consortium name="DOE Joint Genome Institute"/>
            <person name="Riley R."/>
            <person name="Haridas S."/>
            <person name="Wolfe K.H."/>
            <person name="Lopes M.R."/>
            <person name="Hittinger C.T."/>
            <person name="Goker M."/>
            <person name="Salamov A."/>
            <person name="Wisecaver J."/>
            <person name="Long T.M."/>
            <person name="Aerts A.L."/>
            <person name="Barry K."/>
            <person name="Choi C."/>
            <person name="Clum A."/>
            <person name="Coughlan A.Y."/>
            <person name="Deshpande S."/>
            <person name="Douglass A.P."/>
            <person name="Hanson S.J."/>
            <person name="Klenk H.-P."/>
            <person name="Labutti K."/>
            <person name="Lapidus A."/>
            <person name="Lindquist E."/>
            <person name="Lipzen A."/>
            <person name="Meier-Kolthoff J.P."/>
            <person name="Ohm R.A."/>
            <person name="Otillar R.P."/>
            <person name="Pangilinan J."/>
            <person name="Peng Y."/>
            <person name="Rokas A."/>
            <person name="Rosa C.A."/>
            <person name="Scheuner C."/>
            <person name="Sibirny A.A."/>
            <person name="Slot J.C."/>
            <person name="Stielow J.B."/>
            <person name="Sun H."/>
            <person name="Kurtzman C.P."/>
            <person name="Blackwell M."/>
            <person name="Grigoriev I.V."/>
            <person name="Jeffries T.W."/>
        </authorList>
    </citation>
    <scope>NUCLEOTIDE SEQUENCE [LARGE SCALE GENOMIC DNA]</scope>
    <source>
        <strain evidence="6">DSM 1968</strain>
    </source>
</reference>
<dbReference type="GeneID" id="30964013"/>
<dbReference type="PANTHER" id="PTHR11740">
    <property type="entry name" value="CASEIN KINASE II SUBUNIT BETA"/>
    <property type="match status" value="1"/>
</dbReference>
<proteinExistence type="inferred from homology"/>
<dbReference type="GO" id="GO:0032545">
    <property type="term" value="C:CURI complex"/>
    <property type="evidence" value="ECO:0007669"/>
    <property type="project" value="EnsemblFungi"/>
</dbReference>
<dbReference type="RefSeq" id="XP_020048544.1">
    <property type="nucleotide sequence ID" value="XM_020190377.1"/>
</dbReference>
<dbReference type="EMBL" id="KV454477">
    <property type="protein sequence ID" value="ODV62237.1"/>
    <property type="molecule type" value="Genomic_DNA"/>
</dbReference>
<dbReference type="GO" id="GO:0005737">
    <property type="term" value="C:cytoplasm"/>
    <property type="evidence" value="ECO:0007669"/>
    <property type="project" value="TreeGrafter"/>
</dbReference>
<keyword evidence="5" id="KW-0418">Kinase</keyword>
<dbReference type="FunFam" id="2.20.25.20:FF:000001">
    <property type="entry name" value="Casein kinase II subunit beta"/>
    <property type="match status" value="1"/>
</dbReference>
<protein>
    <recommendedName>
        <fullName evidence="3">Casein kinase II subunit beta</fullName>
        <shortName evidence="3">CK II beta</shortName>
    </recommendedName>
</protein>
<dbReference type="GO" id="GO:0032040">
    <property type="term" value="C:small-subunit processome"/>
    <property type="evidence" value="ECO:0007669"/>
    <property type="project" value="EnsemblFungi"/>
</dbReference>
<dbReference type="Gene3D" id="2.20.25.20">
    <property type="match status" value="1"/>
</dbReference>
<dbReference type="SMART" id="SM01085">
    <property type="entry name" value="CK_II_beta"/>
    <property type="match status" value="1"/>
</dbReference>
<dbReference type="GO" id="GO:0005956">
    <property type="term" value="C:protein kinase CK2 complex"/>
    <property type="evidence" value="ECO:0007669"/>
    <property type="project" value="UniProtKB-UniRule"/>
</dbReference>
<keyword evidence="6" id="KW-1185">Reference proteome</keyword>
<dbReference type="Gene3D" id="1.10.1820.10">
    <property type="entry name" value="protein kinase ck2 holoenzyme, chain C, domain 1"/>
    <property type="match status" value="1"/>
</dbReference>
<evidence type="ECO:0000256" key="4">
    <source>
        <dbReference type="SAM" id="MobiDB-lite"/>
    </source>
</evidence>
<evidence type="ECO:0000313" key="5">
    <source>
        <dbReference type="EMBL" id="ODV62237.1"/>
    </source>
</evidence>
<dbReference type="STRING" id="1344418.A0A1D2VL05"/>
<dbReference type="FunFam" id="1.10.1820.10:FF:000005">
    <property type="entry name" value="Casein kinase II subunit beta"/>
    <property type="match status" value="1"/>
</dbReference>
<evidence type="ECO:0000313" key="6">
    <source>
        <dbReference type="Proteomes" id="UP000095038"/>
    </source>
</evidence>
<name>A0A1D2VL05_9ASCO</name>
<comment type="function">
    <text evidence="2 3">Regulatory subunit of casein kinase II/CK2. As part of the kinase complex regulates the basal catalytic activity of the alpha subunit a constitutively active serine/threonine-protein kinase that phosphorylates a large number of substrates containing acidic residues C-terminal to the phosphorylated serine or threonine.</text>
</comment>
<dbReference type="FunCoup" id="A0A1D2VL05">
    <property type="interactions" value="992"/>
</dbReference>
<dbReference type="GO" id="GO:0042790">
    <property type="term" value="P:nucleolar large rRNA transcription by RNA polymerase I"/>
    <property type="evidence" value="ECO:0007669"/>
    <property type="project" value="EnsemblFungi"/>
</dbReference>
<keyword evidence="5" id="KW-0808">Transferase</keyword>
<dbReference type="GO" id="GO:0034456">
    <property type="term" value="C:UTP-C complex"/>
    <property type="evidence" value="ECO:0007669"/>
    <property type="project" value="EnsemblFungi"/>
</dbReference>
<comment type="subunit">
    <text evidence="3">Tetramer of two alpha and two beta subunits.</text>
</comment>
<gene>
    <name evidence="5" type="ORF">ASCRUDRAFT_32652</name>
</gene>
<sequence length="270" mass="31201">MNLTSVSSGSDFSEYWVDSFLETKGNEYFCDIDIEYITDRFNLTGLNNEVDRISYVIDIITDNSPKRNPREFQRIREQMEAQARYLYGLIHARYIITSRGLQKMLDKYRNGDFGYCQRVYCDLQPLLPIGLNDQPKLQPVKLYCPTCEDIYNPKSSRHGQIDGAFFGTSFPGMFFQTFPNLVPPHPTKRYIPRVFGFQLHEQAKLARWQILQRKKLEKKLLQNHIDIASGPGSYIYDEEDEQEAAGNEGYNKGSVKGLPPPMEGLQNTRA</sequence>
<dbReference type="Proteomes" id="UP000095038">
    <property type="component" value="Unassembled WGS sequence"/>
</dbReference>
<dbReference type="AlphaFoldDB" id="A0A1D2VL05"/>
<evidence type="ECO:0000256" key="3">
    <source>
        <dbReference type="RuleBase" id="RU361268"/>
    </source>
</evidence>
<evidence type="ECO:0000256" key="2">
    <source>
        <dbReference type="ARBA" id="ARBA00045899"/>
    </source>
</evidence>
<organism evidence="5 6">
    <name type="scientific">Ascoidea rubescens DSM 1968</name>
    <dbReference type="NCBI Taxonomy" id="1344418"/>
    <lineage>
        <taxon>Eukaryota</taxon>
        <taxon>Fungi</taxon>
        <taxon>Dikarya</taxon>
        <taxon>Ascomycota</taxon>
        <taxon>Saccharomycotina</taxon>
        <taxon>Saccharomycetes</taxon>
        <taxon>Ascoideaceae</taxon>
        <taxon>Ascoidea</taxon>
    </lineage>
</organism>
<evidence type="ECO:0000256" key="1">
    <source>
        <dbReference type="ARBA" id="ARBA00006941"/>
    </source>
</evidence>
<dbReference type="Pfam" id="PF01214">
    <property type="entry name" value="CK_II_beta"/>
    <property type="match status" value="1"/>
</dbReference>
<dbReference type="InterPro" id="IPR016149">
    <property type="entry name" value="Casein_kin_II_reg-sub_N"/>
</dbReference>
<dbReference type="GO" id="GO:0051726">
    <property type="term" value="P:regulation of cell cycle"/>
    <property type="evidence" value="ECO:0007669"/>
    <property type="project" value="EnsemblFungi"/>
</dbReference>
<dbReference type="SUPFAM" id="SSF57798">
    <property type="entry name" value="Casein kinase II beta subunit"/>
    <property type="match status" value="1"/>
</dbReference>
<dbReference type="OrthoDB" id="3971593at2759"/>
<dbReference type="GO" id="GO:0006359">
    <property type="term" value="P:regulation of transcription by RNA polymerase III"/>
    <property type="evidence" value="ECO:0007669"/>
    <property type="project" value="EnsemblFungi"/>
</dbReference>
<dbReference type="GO" id="GO:0006974">
    <property type="term" value="P:DNA damage response"/>
    <property type="evidence" value="ECO:0007669"/>
    <property type="project" value="EnsemblFungi"/>
</dbReference>
<dbReference type="GO" id="GO:0030291">
    <property type="term" value="F:protein serine/threonine kinase inhibitor activity"/>
    <property type="evidence" value="ECO:0007669"/>
    <property type="project" value="EnsemblFungi"/>
</dbReference>
<comment type="similarity">
    <text evidence="1 3">Belongs to the casein kinase 2 subunit beta family.</text>
</comment>
<dbReference type="GO" id="GO:0060962">
    <property type="term" value="P:regulation of ribosomal protein gene transcription by RNA polymerase II"/>
    <property type="evidence" value="ECO:0007669"/>
    <property type="project" value="EnsemblFungi"/>
</dbReference>
<dbReference type="PANTHER" id="PTHR11740:SF39">
    <property type="entry name" value="CASEIN KINASE II SUBUNIT BETA"/>
    <property type="match status" value="1"/>
</dbReference>